<comment type="caution">
    <text evidence="2">The sequence shown here is derived from an EMBL/GenBank/DDBJ whole genome shotgun (WGS) entry which is preliminary data.</text>
</comment>
<feature type="compositionally biased region" description="Basic residues" evidence="1">
    <location>
        <begin position="186"/>
        <end position="195"/>
    </location>
</feature>
<feature type="region of interest" description="Disordered" evidence="1">
    <location>
        <begin position="176"/>
        <end position="195"/>
    </location>
</feature>
<evidence type="ECO:0000313" key="3">
    <source>
        <dbReference type="Proteomes" id="UP001454036"/>
    </source>
</evidence>
<protein>
    <submittedName>
        <fullName evidence="2">Uncharacterized protein</fullName>
    </submittedName>
</protein>
<name>A0AAV3PIC1_LITER</name>
<feature type="region of interest" description="Disordered" evidence="1">
    <location>
        <begin position="266"/>
        <end position="290"/>
    </location>
</feature>
<feature type="compositionally biased region" description="Basic and acidic residues" evidence="1">
    <location>
        <begin position="280"/>
        <end position="290"/>
    </location>
</feature>
<dbReference type="AlphaFoldDB" id="A0AAV3PIC1"/>
<evidence type="ECO:0000313" key="2">
    <source>
        <dbReference type="EMBL" id="GAA0151489.1"/>
    </source>
</evidence>
<keyword evidence="3" id="KW-1185">Reference proteome</keyword>
<proteinExistence type="predicted"/>
<dbReference type="Proteomes" id="UP001454036">
    <property type="component" value="Unassembled WGS sequence"/>
</dbReference>
<accession>A0AAV3PIC1</accession>
<dbReference type="EMBL" id="BAABME010001795">
    <property type="protein sequence ID" value="GAA0151489.1"/>
    <property type="molecule type" value="Genomic_DNA"/>
</dbReference>
<evidence type="ECO:0000256" key="1">
    <source>
        <dbReference type="SAM" id="MobiDB-lite"/>
    </source>
</evidence>
<gene>
    <name evidence="2" type="ORF">LIER_10198</name>
</gene>
<sequence>MGVGVPRIWTLKDETKLIPTDTEADIIAVEKIRSTLPQDTDNMERLPWFTYVDEAMLVAAGLIYDKEFDLEANDEPPTWGINLLLCLYDVDLFSNFNHYICCFTEELMIIASVAQPVEVDFDAMLGERPSFFDRMKMKPKKMPRKSMVPTDFKPAAPLPISSIPERKVNSILKRIPKNIPSSTSHPSKRTKRSVPKKFAPQVFVCDFEEGAAHSQGSAHMGPVALPATLPAATVDLTSSTTLSDPAMGPYGDQGIEHLSLQVVLSQPFPPQNPSLTIPSRESEVPEEEFR</sequence>
<reference evidence="2 3" key="1">
    <citation type="submission" date="2024-01" db="EMBL/GenBank/DDBJ databases">
        <title>The complete chloroplast genome sequence of Lithospermum erythrorhizon: insights into the phylogenetic relationship among Boraginaceae species and the maternal lineages of purple gromwells.</title>
        <authorList>
            <person name="Okada T."/>
            <person name="Watanabe K."/>
        </authorList>
    </citation>
    <scope>NUCLEOTIDE SEQUENCE [LARGE SCALE GENOMIC DNA]</scope>
</reference>
<organism evidence="2 3">
    <name type="scientific">Lithospermum erythrorhizon</name>
    <name type="common">Purple gromwell</name>
    <name type="synonym">Lithospermum officinale var. erythrorhizon</name>
    <dbReference type="NCBI Taxonomy" id="34254"/>
    <lineage>
        <taxon>Eukaryota</taxon>
        <taxon>Viridiplantae</taxon>
        <taxon>Streptophyta</taxon>
        <taxon>Embryophyta</taxon>
        <taxon>Tracheophyta</taxon>
        <taxon>Spermatophyta</taxon>
        <taxon>Magnoliopsida</taxon>
        <taxon>eudicotyledons</taxon>
        <taxon>Gunneridae</taxon>
        <taxon>Pentapetalae</taxon>
        <taxon>asterids</taxon>
        <taxon>lamiids</taxon>
        <taxon>Boraginales</taxon>
        <taxon>Boraginaceae</taxon>
        <taxon>Boraginoideae</taxon>
        <taxon>Lithospermeae</taxon>
        <taxon>Lithospermum</taxon>
    </lineage>
</organism>